<accession>A0ABR2YLV6</accession>
<dbReference type="InterPro" id="IPR052158">
    <property type="entry name" value="INH-QAR"/>
</dbReference>
<dbReference type="InterPro" id="IPR029062">
    <property type="entry name" value="Class_I_gatase-like"/>
</dbReference>
<keyword evidence="3" id="KW-1185">Reference proteome</keyword>
<gene>
    <name evidence="2" type="ORF">WJX75_003229</name>
</gene>
<dbReference type="Proteomes" id="UP001491310">
    <property type="component" value="Unassembled WGS sequence"/>
</dbReference>
<protein>
    <recommendedName>
        <fullName evidence="1">DJ-1/PfpI domain-containing protein</fullName>
    </recommendedName>
</protein>
<evidence type="ECO:0000313" key="3">
    <source>
        <dbReference type="Proteomes" id="UP001491310"/>
    </source>
</evidence>
<dbReference type="InterPro" id="IPR002818">
    <property type="entry name" value="DJ-1/PfpI"/>
</dbReference>
<dbReference type="CDD" id="cd03139">
    <property type="entry name" value="GATase1_PfpI_2"/>
    <property type="match status" value="1"/>
</dbReference>
<dbReference type="PANTHER" id="PTHR43130">
    <property type="entry name" value="ARAC-FAMILY TRANSCRIPTIONAL REGULATOR"/>
    <property type="match status" value="1"/>
</dbReference>
<proteinExistence type="predicted"/>
<evidence type="ECO:0000259" key="1">
    <source>
        <dbReference type="Pfam" id="PF01965"/>
    </source>
</evidence>
<dbReference type="EMBL" id="JALJOT010000009">
    <property type="protein sequence ID" value="KAK9907417.1"/>
    <property type="molecule type" value="Genomic_DNA"/>
</dbReference>
<reference evidence="2 3" key="1">
    <citation type="journal article" date="2024" name="Nat. Commun.">
        <title>Phylogenomics reveals the evolutionary origins of lichenization in chlorophyte algae.</title>
        <authorList>
            <person name="Puginier C."/>
            <person name="Libourel C."/>
            <person name="Otte J."/>
            <person name="Skaloud P."/>
            <person name="Haon M."/>
            <person name="Grisel S."/>
            <person name="Petersen M."/>
            <person name="Berrin J.G."/>
            <person name="Delaux P.M."/>
            <person name="Dal Grande F."/>
            <person name="Keller J."/>
        </authorList>
    </citation>
    <scope>NUCLEOTIDE SEQUENCE [LARGE SCALE GENOMIC DNA]</scope>
    <source>
        <strain evidence="2 3">SAG 216-7</strain>
    </source>
</reference>
<dbReference type="Pfam" id="PF01965">
    <property type="entry name" value="DJ-1_PfpI"/>
    <property type="match status" value="1"/>
</dbReference>
<dbReference type="PANTHER" id="PTHR43130:SF15">
    <property type="entry name" value="THIJ_PFPI FAMILY PROTEIN (AFU_ORTHOLOGUE AFUA_5G14240)"/>
    <property type="match status" value="1"/>
</dbReference>
<sequence length="235" mass="25080">MVKAVAFLLFPGFEVLDVYGPLSIFSSPKLEGAYKVITVAENAGPIVASNGVATVASESFETCQPLDILLIPGGIGTRNEVGNEELLAFIKKHASFKHLPSTVLTVCTGAALAAKAGLLKGMRATTNKAAWAWATAQSDETTTWLKTARWVEHGQIWTSAGVSAGIDMALAFIAQTNGVEIARRVAAYAEYNGDFLDSSNDPWGRLIDTLSQLEMIDPDWDACVTADLVLSKCLK</sequence>
<name>A0ABR2YLV6_9CHLO</name>
<dbReference type="SUPFAM" id="SSF52317">
    <property type="entry name" value="Class I glutamine amidotransferase-like"/>
    <property type="match status" value="1"/>
</dbReference>
<comment type="caution">
    <text evidence="2">The sequence shown here is derived from an EMBL/GenBank/DDBJ whole genome shotgun (WGS) entry which is preliminary data.</text>
</comment>
<evidence type="ECO:0000313" key="2">
    <source>
        <dbReference type="EMBL" id="KAK9907417.1"/>
    </source>
</evidence>
<organism evidence="2 3">
    <name type="scientific">Coccomyxa subellipsoidea</name>
    <dbReference type="NCBI Taxonomy" id="248742"/>
    <lineage>
        <taxon>Eukaryota</taxon>
        <taxon>Viridiplantae</taxon>
        <taxon>Chlorophyta</taxon>
        <taxon>core chlorophytes</taxon>
        <taxon>Trebouxiophyceae</taxon>
        <taxon>Trebouxiophyceae incertae sedis</taxon>
        <taxon>Coccomyxaceae</taxon>
        <taxon>Coccomyxa</taxon>
    </lineage>
</organism>
<dbReference type="Gene3D" id="3.40.50.880">
    <property type="match status" value="1"/>
</dbReference>
<feature type="domain" description="DJ-1/PfpI" evidence="1">
    <location>
        <begin position="4"/>
        <end position="174"/>
    </location>
</feature>